<keyword evidence="2" id="KW-0812">Transmembrane</keyword>
<dbReference type="AlphaFoldDB" id="A0A914WHQ1"/>
<dbReference type="WBParaSite" id="PSAMB.scaffold4273size15149.g23865.t1">
    <property type="protein sequence ID" value="PSAMB.scaffold4273size15149.g23865.t1"/>
    <property type="gene ID" value="PSAMB.scaffold4273size15149.g23865"/>
</dbReference>
<evidence type="ECO:0000256" key="1">
    <source>
        <dbReference type="SAM" id="MobiDB-lite"/>
    </source>
</evidence>
<protein>
    <submittedName>
        <fullName evidence="4">Uncharacterized protein</fullName>
    </submittedName>
</protein>
<name>A0A914WHQ1_9BILA</name>
<feature type="transmembrane region" description="Helical" evidence="2">
    <location>
        <begin position="84"/>
        <end position="102"/>
    </location>
</feature>
<evidence type="ECO:0000313" key="4">
    <source>
        <dbReference type="WBParaSite" id="PSAMB.scaffold4273size15149.g23865.t1"/>
    </source>
</evidence>
<reference evidence="4" key="1">
    <citation type="submission" date="2022-11" db="UniProtKB">
        <authorList>
            <consortium name="WormBaseParasite"/>
        </authorList>
    </citation>
    <scope>IDENTIFICATION</scope>
</reference>
<feature type="region of interest" description="Disordered" evidence="1">
    <location>
        <begin position="185"/>
        <end position="209"/>
    </location>
</feature>
<organism evidence="3 4">
    <name type="scientific">Plectus sambesii</name>
    <dbReference type="NCBI Taxonomy" id="2011161"/>
    <lineage>
        <taxon>Eukaryota</taxon>
        <taxon>Metazoa</taxon>
        <taxon>Ecdysozoa</taxon>
        <taxon>Nematoda</taxon>
        <taxon>Chromadorea</taxon>
        <taxon>Plectida</taxon>
        <taxon>Plectina</taxon>
        <taxon>Plectoidea</taxon>
        <taxon>Plectidae</taxon>
        <taxon>Plectus</taxon>
    </lineage>
</organism>
<evidence type="ECO:0000256" key="2">
    <source>
        <dbReference type="SAM" id="Phobius"/>
    </source>
</evidence>
<accession>A0A914WHQ1</accession>
<evidence type="ECO:0000313" key="3">
    <source>
        <dbReference type="Proteomes" id="UP000887566"/>
    </source>
</evidence>
<dbReference type="Proteomes" id="UP000887566">
    <property type="component" value="Unplaced"/>
</dbReference>
<feature type="transmembrane region" description="Helical" evidence="2">
    <location>
        <begin position="109"/>
        <end position="130"/>
    </location>
</feature>
<keyword evidence="2" id="KW-1133">Transmembrane helix</keyword>
<feature type="region of interest" description="Disordered" evidence="1">
    <location>
        <begin position="1"/>
        <end position="23"/>
    </location>
</feature>
<feature type="compositionally biased region" description="Low complexity" evidence="1">
    <location>
        <begin position="185"/>
        <end position="196"/>
    </location>
</feature>
<proteinExistence type="predicted"/>
<keyword evidence="2" id="KW-0472">Membrane</keyword>
<feature type="transmembrane region" description="Helical" evidence="2">
    <location>
        <begin position="142"/>
        <end position="169"/>
    </location>
</feature>
<sequence>MAAASLSTSLSTPPPPYRRMSEADRTTSSSACDFSAYCCLGTIHLKTATFMICLGYLLVLAHVWHELIPEWSVDPTKGQIDARLVTYVLVMAAVVVCALIGVHYENHVYIFPLVVMHFVCLAYTMLHLFFSSFGSSSGGRAMMLFVQWLMVLLAMAWLTTIVCSCFRLFRYFRIGTRCTDPNNNSSLPYNSPSSSPVVPMNGMGHRHPK</sequence>
<feature type="compositionally biased region" description="Low complexity" evidence="1">
    <location>
        <begin position="1"/>
        <end position="11"/>
    </location>
</feature>
<keyword evidence="3" id="KW-1185">Reference proteome</keyword>
<feature type="transmembrane region" description="Helical" evidence="2">
    <location>
        <begin position="43"/>
        <end position="64"/>
    </location>
</feature>